<evidence type="ECO:0000256" key="1">
    <source>
        <dbReference type="SAM" id="MobiDB-lite"/>
    </source>
</evidence>
<proteinExistence type="predicted"/>
<accession>A0A2H1WLX1</accession>
<feature type="compositionally biased region" description="Polar residues" evidence="1">
    <location>
        <begin position="36"/>
        <end position="47"/>
    </location>
</feature>
<protein>
    <submittedName>
        <fullName evidence="2">SFRICE_017901</fullName>
    </submittedName>
</protein>
<evidence type="ECO:0000313" key="2">
    <source>
        <dbReference type="EMBL" id="SOQ53434.1"/>
    </source>
</evidence>
<feature type="region of interest" description="Disordered" evidence="1">
    <location>
        <begin position="36"/>
        <end position="57"/>
    </location>
</feature>
<organism evidence="2">
    <name type="scientific">Spodoptera frugiperda</name>
    <name type="common">Fall armyworm</name>
    <dbReference type="NCBI Taxonomy" id="7108"/>
    <lineage>
        <taxon>Eukaryota</taxon>
        <taxon>Metazoa</taxon>
        <taxon>Ecdysozoa</taxon>
        <taxon>Arthropoda</taxon>
        <taxon>Hexapoda</taxon>
        <taxon>Insecta</taxon>
        <taxon>Pterygota</taxon>
        <taxon>Neoptera</taxon>
        <taxon>Endopterygota</taxon>
        <taxon>Lepidoptera</taxon>
        <taxon>Glossata</taxon>
        <taxon>Ditrysia</taxon>
        <taxon>Noctuoidea</taxon>
        <taxon>Noctuidae</taxon>
        <taxon>Amphipyrinae</taxon>
        <taxon>Spodoptera</taxon>
    </lineage>
</organism>
<dbReference type="AlphaFoldDB" id="A0A2H1WLX1"/>
<dbReference type="EMBL" id="ODYU01009183">
    <property type="protein sequence ID" value="SOQ53434.1"/>
    <property type="molecule type" value="Genomic_DNA"/>
</dbReference>
<reference evidence="2" key="1">
    <citation type="submission" date="2016-07" db="EMBL/GenBank/DDBJ databases">
        <authorList>
            <person name="Bretaudeau A."/>
        </authorList>
    </citation>
    <scope>NUCLEOTIDE SEQUENCE</scope>
    <source>
        <strain evidence="2">Rice</strain>
        <tissue evidence="2">Whole body</tissue>
    </source>
</reference>
<gene>
    <name evidence="2" type="ORF">SFRICE_017901</name>
</gene>
<name>A0A2H1WLX1_SPOFR</name>
<sequence>MAHELREEYHLMTSTARALLKRQIELSVSPSVSEARRSFQSVASNGQERARDSINTKSKQNFFISSASQIPARLTERSDHVHSIARGYSLGD</sequence>